<feature type="region of interest" description="Disordered" evidence="1">
    <location>
        <begin position="580"/>
        <end position="937"/>
    </location>
</feature>
<feature type="compositionally biased region" description="Low complexity" evidence="1">
    <location>
        <begin position="178"/>
        <end position="212"/>
    </location>
</feature>
<feature type="compositionally biased region" description="Low complexity" evidence="1">
    <location>
        <begin position="799"/>
        <end position="808"/>
    </location>
</feature>
<feature type="compositionally biased region" description="Pro residues" evidence="1">
    <location>
        <begin position="779"/>
        <end position="798"/>
    </location>
</feature>
<keyword evidence="2" id="KW-0812">Transmembrane</keyword>
<evidence type="ECO:0000256" key="2">
    <source>
        <dbReference type="SAM" id="Phobius"/>
    </source>
</evidence>
<evidence type="ECO:0008006" key="6">
    <source>
        <dbReference type="Google" id="ProtNLM"/>
    </source>
</evidence>
<sequence length="937" mass="97593">MFLGRMAYRLSLLCLAISTAYPAVVAAVETANVTPEILNFVPACAQNCFQSFIAANFDASICGNSPSLQCLCRQRGSSGYTVGEGAASCLAGESRFGACQGQDGISDATSTAYNMCVGVSNAEARTHSTIVATLVLPASGTGPLLVPTTLRTVTGSVPNTGSATPTPTATVSLPRGDTSSSTTSTSSTTITTTSNTSTSSTSASATAEPAASQGQPEKLTSAQIAGIALGCAAVLVFGILLVILARCIRKRRFGDPEGGFARMRDSISFGKKSRHATSPPAGIQISSPLPRVEPARDPLDPRWHPQVPKGAVGLAISPLTARGGVFVKPSPAIGSILSVPPPPAANSTAVPAPAATSASASTSNVATALVPPTVPTFILSPPSVATPPLAGRSPPKPLLSLAIPPGQGRVAPTPANARDSVVTEFAEDGESDVAPGTAIWRPPPTDPQSATTIYFADKGGNWILRNSSIRQPEAGSSRGPPVPVKSIVVEAPAVPARVELPSPDHKTRAERAQEAFGGFSPNAMVSPLRLPNKAGNARLGSPIAFASQRRQTQFSSPSLSERMSQTAGTMQIEPVRVRNQPQDPYFAMRREPRDLTGGEAAKRRSVRKSRRISTGSVTSIESGGLDDDIDDAEPPVDLSPVAESPDTPISPGKSPVTYPKIRKRGEGQKAATTKAPEPAFPPAGSQPNAWRPAAKPPATSTSSTTSHLPSGPRRLWNAPHLRPGRNPSQVLTGSPETRPGPFPPPTISGEAYLYRQRQVGNPASYWNQPPQHPARTRQPPTPPTPPYELPTSNTPPPAAAARRYQTPPQQHPAHFPSQQQRGAGRPALPTPATTPKGQAQAQAKDTSSQTQTQGQGARDTSSQGSMLAAKRRGADKAAALVLGGGEGNAGGGQNRREGGKKKGWVKQEQEQSVPITPGWVPELTPTRRGEDFILNVR</sequence>
<proteinExistence type="predicted"/>
<feature type="region of interest" description="Disordered" evidence="1">
    <location>
        <begin position="155"/>
        <end position="215"/>
    </location>
</feature>
<accession>A0AAN6MK76</accession>
<feature type="region of interest" description="Disordered" evidence="1">
    <location>
        <begin position="270"/>
        <end position="291"/>
    </location>
</feature>
<reference evidence="4" key="1">
    <citation type="journal article" date="2023" name="Mol. Phylogenet. Evol.">
        <title>Genome-scale phylogeny and comparative genomics of the fungal order Sordariales.</title>
        <authorList>
            <person name="Hensen N."/>
            <person name="Bonometti L."/>
            <person name="Westerberg I."/>
            <person name="Brannstrom I.O."/>
            <person name="Guillou S."/>
            <person name="Cros-Aarteil S."/>
            <person name="Calhoun S."/>
            <person name="Haridas S."/>
            <person name="Kuo A."/>
            <person name="Mondo S."/>
            <person name="Pangilinan J."/>
            <person name="Riley R."/>
            <person name="LaButti K."/>
            <person name="Andreopoulos B."/>
            <person name="Lipzen A."/>
            <person name="Chen C."/>
            <person name="Yan M."/>
            <person name="Daum C."/>
            <person name="Ng V."/>
            <person name="Clum A."/>
            <person name="Steindorff A."/>
            <person name="Ohm R.A."/>
            <person name="Martin F."/>
            <person name="Silar P."/>
            <person name="Natvig D.O."/>
            <person name="Lalanne C."/>
            <person name="Gautier V."/>
            <person name="Ament-Velasquez S.L."/>
            <person name="Kruys A."/>
            <person name="Hutchinson M.I."/>
            <person name="Powell A.J."/>
            <person name="Barry K."/>
            <person name="Miller A.N."/>
            <person name="Grigoriev I.V."/>
            <person name="Debuchy R."/>
            <person name="Gladieux P."/>
            <person name="Hiltunen Thoren M."/>
            <person name="Johannesson H."/>
        </authorList>
    </citation>
    <scope>NUCLEOTIDE SEQUENCE</scope>
    <source>
        <strain evidence="4">CBS 103.79</strain>
    </source>
</reference>
<keyword evidence="5" id="KW-1185">Reference proteome</keyword>
<feature type="compositionally biased region" description="Polar residues" evidence="1">
    <location>
        <begin position="831"/>
        <end position="845"/>
    </location>
</feature>
<keyword evidence="3" id="KW-0732">Signal</keyword>
<organism evidence="4 5">
    <name type="scientific">Staphylotrichum tortipilum</name>
    <dbReference type="NCBI Taxonomy" id="2831512"/>
    <lineage>
        <taxon>Eukaryota</taxon>
        <taxon>Fungi</taxon>
        <taxon>Dikarya</taxon>
        <taxon>Ascomycota</taxon>
        <taxon>Pezizomycotina</taxon>
        <taxon>Sordariomycetes</taxon>
        <taxon>Sordariomycetidae</taxon>
        <taxon>Sordariales</taxon>
        <taxon>Chaetomiaceae</taxon>
        <taxon>Staphylotrichum</taxon>
    </lineage>
</organism>
<dbReference type="EMBL" id="MU855583">
    <property type="protein sequence ID" value="KAK3901388.1"/>
    <property type="molecule type" value="Genomic_DNA"/>
</dbReference>
<keyword evidence="2" id="KW-0472">Membrane</keyword>
<feature type="signal peptide" evidence="3">
    <location>
        <begin position="1"/>
        <end position="27"/>
    </location>
</feature>
<feature type="transmembrane region" description="Helical" evidence="2">
    <location>
        <begin position="224"/>
        <end position="245"/>
    </location>
</feature>
<feature type="compositionally biased region" description="Basic and acidic residues" evidence="1">
    <location>
        <begin position="588"/>
        <end position="602"/>
    </location>
</feature>
<feature type="compositionally biased region" description="Acidic residues" evidence="1">
    <location>
        <begin position="624"/>
        <end position="634"/>
    </location>
</feature>
<feature type="compositionally biased region" description="Gly residues" evidence="1">
    <location>
        <begin position="882"/>
        <end position="893"/>
    </location>
</feature>
<evidence type="ECO:0000256" key="1">
    <source>
        <dbReference type="SAM" id="MobiDB-lite"/>
    </source>
</evidence>
<gene>
    <name evidence="4" type="ORF">C8A05DRAFT_16421</name>
</gene>
<evidence type="ECO:0000313" key="5">
    <source>
        <dbReference type="Proteomes" id="UP001303889"/>
    </source>
</evidence>
<feature type="compositionally biased region" description="Polar residues" evidence="1">
    <location>
        <begin position="548"/>
        <end position="568"/>
    </location>
</feature>
<reference evidence="4" key="2">
    <citation type="submission" date="2023-05" db="EMBL/GenBank/DDBJ databases">
        <authorList>
            <consortium name="Lawrence Berkeley National Laboratory"/>
            <person name="Steindorff A."/>
            <person name="Hensen N."/>
            <person name="Bonometti L."/>
            <person name="Westerberg I."/>
            <person name="Brannstrom I.O."/>
            <person name="Guillou S."/>
            <person name="Cros-Aarteil S."/>
            <person name="Calhoun S."/>
            <person name="Haridas S."/>
            <person name="Kuo A."/>
            <person name="Mondo S."/>
            <person name="Pangilinan J."/>
            <person name="Riley R."/>
            <person name="Labutti K."/>
            <person name="Andreopoulos B."/>
            <person name="Lipzen A."/>
            <person name="Chen C."/>
            <person name="Yanf M."/>
            <person name="Daum C."/>
            <person name="Ng V."/>
            <person name="Clum A."/>
            <person name="Ohm R."/>
            <person name="Martin F."/>
            <person name="Silar P."/>
            <person name="Natvig D."/>
            <person name="Lalanne C."/>
            <person name="Gautier V."/>
            <person name="Ament-Velasquez S.L."/>
            <person name="Kruys A."/>
            <person name="Hutchinson M.I."/>
            <person name="Powell A.J."/>
            <person name="Barry K."/>
            <person name="Miller A.N."/>
            <person name="Grigoriev I.V."/>
            <person name="Debuchy R."/>
            <person name="Gladieux P."/>
            <person name="Thoren M.H."/>
            <person name="Johannesson H."/>
        </authorList>
    </citation>
    <scope>NUCLEOTIDE SEQUENCE</scope>
    <source>
        <strain evidence="4">CBS 103.79</strain>
    </source>
</reference>
<dbReference type="AlphaFoldDB" id="A0AAN6MK76"/>
<feature type="compositionally biased region" description="Low complexity" evidence="1">
    <location>
        <begin position="846"/>
        <end position="856"/>
    </location>
</feature>
<dbReference type="Proteomes" id="UP001303889">
    <property type="component" value="Unassembled WGS sequence"/>
</dbReference>
<comment type="caution">
    <text evidence="4">The sequence shown here is derived from an EMBL/GenBank/DDBJ whole genome shotgun (WGS) entry which is preliminary data.</text>
</comment>
<protein>
    <recommendedName>
        <fullName evidence="6">Extracellular membrane protein CFEM domain-containing protein</fullName>
    </recommendedName>
</protein>
<name>A0AAN6MK76_9PEZI</name>
<feature type="chain" id="PRO_5042918090" description="Extracellular membrane protein CFEM domain-containing protein" evidence="3">
    <location>
        <begin position="28"/>
        <end position="937"/>
    </location>
</feature>
<feature type="compositionally biased region" description="Polar residues" evidence="1">
    <location>
        <begin position="156"/>
        <end position="171"/>
    </location>
</feature>
<feature type="region of interest" description="Disordered" evidence="1">
    <location>
        <begin position="547"/>
        <end position="568"/>
    </location>
</feature>
<feature type="compositionally biased region" description="Polar residues" evidence="1">
    <location>
        <begin position="758"/>
        <end position="767"/>
    </location>
</feature>
<evidence type="ECO:0000313" key="4">
    <source>
        <dbReference type="EMBL" id="KAK3901388.1"/>
    </source>
</evidence>
<evidence type="ECO:0000256" key="3">
    <source>
        <dbReference type="SAM" id="SignalP"/>
    </source>
</evidence>
<keyword evidence="2" id="KW-1133">Transmembrane helix</keyword>